<evidence type="ECO:0000313" key="2">
    <source>
        <dbReference type="Proteomes" id="UP000095282"/>
    </source>
</evidence>
<protein>
    <submittedName>
        <fullName evidence="3">Uncharacterized protein</fullName>
    </submittedName>
</protein>
<dbReference type="STRING" id="1561998.A0A1I7TW46"/>
<keyword evidence="2" id="KW-1185">Reference proteome</keyword>
<feature type="region of interest" description="Disordered" evidence="1">
    <location>
        <begin position="624"/>
        <end position="654"/>
    </location>
</feature>
<organism evidence="2 3">
    <name type="scientific">Caenorhabditis tropicalis</name>
    <dbReference type="NCBI Taxonomy" id="1561998"/>
    <lineage>
        <taxon>Eukaryota</taxon>
        <taxon>Metazoa</taxon>
        <taxon>Ecdysozoa</taxon>
        <taxon>Nematoda</taxon>
        <taxon>Chromadorea</taxon>
        <taxon>Rhabditida</taxon>
        <taxon>Rhabditina</taxon>
        <taxon>Rhabditomorpha</taxon>
        <taxon>Rhabditoidea</taxon>
        <taxon>Rhabditidae</taxon>
        <taxon>Peloderinae</taxon>
        <taxon>Caenorhabditis</taxon>
    </lineage>
</organism>
<feature type="region of interest" description="Disordered" evidence="1">
    <location>
        <begin position="1"/>
        <end position="61"/>
    </location>
</feature>
<proteinExistence type="predicted"/>
<sequence length="654" mass="71708">MADEEISPDAAGQLLVDDSGEHPMEIEEETPSEDVPPEQEVEEQAPEPVETEDSEESIEKSRIQKESFLEIFRIAPRVKDILPDLRIFMEHPDVIEWDRKEVEMLVEIRIQEEKAKKKAEKASKKEAIVEKPPVALADVIRSAGIDLAGILQKLPNQGAPGAPIPPGIPAHLATSVPPPVIPQGPPPVTFVAPPPPILSLGTATITSIRRGKAGFSTPHPNEVPAELRHAKPDLVAPIPDELRNLSSRIVEKEVPAIPNELLPPEQRVYQDIPIVFVRPPLRKTLFLAGARSGKRSDRIKPEEKKGGGKKKKKKEELAEMDQNRPPPPPKRRPPRVNQLSGINALPQGLNKNSPLAVKRYHARQLAKDTGMSLEEAMAEIEEQCNEFGVADTEQAREYDAKAMELIRKHGDEKWNQRYNYTPADHSKGIPGVDRPPSGPPPKKDQRAPIPGVDRPPPGDRGREPIPGVDRPPGAREPIPGIDRPPGGYGIPGVDRPPGRGGFDDGYGDGGRGGKRRNRNRGGVKERERKRRRGQDQYYNGGYDGGYGGGYQEGGGYDEYYGSQGAGYEDYSNQYAEGGGAGYEQGEHPGYDSYATGEGGEGTSDQYYQGQDTYYQEDTSQYYDQYYGTTGEGGGGETEYHATFAEPANPPPPST</sequence>
<dbReference type="Proteomes" id="UP000095282">
    <property type="component" value="Unplaced"/>
</dbReference>
<feature type="compositionally biased region" description="Gly residues" evidence="1">
    <location>
        <begin position="498"/>
        <end position="510"/>
    </location>
</feature>
<feature type="region of interest" description="Disordered" evidence="1">
    <location>
        <begin position="409"/>
        <end position="607"/>
    </location>
</feature>
<accession>A0A1I7TW46</accession>
<feature type="region of interest" description="Disordered" evidence="1">
    <location>
        <begin position="288"/>
        <end position="355"/>
    </location>
</feature>
<dbReference type="WBParaSite" id="Csp11.Scaffold629.g12377.t1">
    <property type="protein sequence ID" value="Csp11.Scaffold629.g12377.t1"/>
    <property type="gene ID" value="Csp11.Scaffold629.g12377"/>
</dbReference>
<feature type="compositionally biased region" description="Gly residues" evidence="1">
    <location>
        <begin position="541"/>
        <end position="556"/>
    </location>
</feature>
<feature type="compositionally biased region" description="Basic residues" evidence="1">
    <location>
        <begin position="512"/>
        <end position="532"/>
    </location>
</feature>
<dbReference type="eggNOG" id="ENOG502QUR8">
    <property type="taxonomic scope" value="Eukaryota"/>
</dbReference>
<feature type="compositionally biased region" description="Basic and acidic residues" evidence="1">
    <location>
        <begin position="294"/>
        <end position="306"/>
    </location>
</feature>
<reference evidence="3" key="1">
    <citation type="submission" date="2016-11" db="UniProtKB">
        <authorList>
            <consortium name="WormBaseParasite"/>
        </authorList>
    </citation>
    <scope>IDENTIFICATION</scope>
</reference>
<name>A0A1I7TW46_9PELO</name>
<evidence type="ECO:0000256" key="1">
    <source>
        <dbReference type="SAM" id="MobiDB-lite"/>
    </source>
</evidence>
<feature type="compositionally biased region" description="Acidic residues" evidence="1">
    <location>
        <begin position="26"/>
        <end position="56"/>
    </location>
</feature>
<evidence type="ECO:0000313" key="3">
    <source>
        <dbReference type="WBParaSite" id="Csp11.Scaffold629.g12377.t1"/>
    </source>
</evidence>
<dbReference type="AlphaFoldDB" id="A0A1I7TW46"/>